<dbReference type="SUPFAM" id="SSF103473">
    <property type="entry name" value="MFS general substrate transporter"/>
    <property type="match status" value="1"/>
</dbReference>
<reference evidence="10 11" key="1">
    <citation type="journal article" date="2015" name="Genome Announc.">
        <title>Expanding the biotechnology potential of lactobacilli through comparative genomics of 213 strains and associated genera.</title>
        <authorList>
            <person name="Sun Z."/>
            <person name="Harris H.M."/>
            <person name="McCann A."/>
            <person name="Guo C."/>
            <person name="Argimon S."/>
            <person name="Zhang W."/>
            <person name="Yang X."/>
            <person name="Jeffery I.B."/>
            <person name="Cooney J.C."/>
            <person name="Kagawa T.F."/>
            <person name="Liu W."/>
            <person name="Song Y."/>
            <person name="Salvetti E."/>
            <person name="Wrobel A."/>
            <person name="Rasinkangas P."/>
            <person name="Parkhill J."/>
            <person name="Rea M.C."/>
            <person name="O'Sullivan O."/>
            <person name="Ritari J."/>
            <person name="Douillard F.P."/>
            <person name="Paul Ross R."/>
            <person name="Yang R."/>
            <person name="Briner A.E."/>
            <person name="Felis G.E."/>
            <person name="de Vos W.M."/>
            <person name="Barrangou R."/>
            <person name="Klaenhammer T.R."/>
            <person name="Caufield P.W."/>
            <person name="Cui Y."/>
            <person name="Zhang H."/>
            <person name="O'Toole P.W."/>
        </authorList>
    </citation>
    <scope>NUCLEOTIDE SEQUENCE [LARGE SCALE GENOMIC DNA]</scope>
    <source>
        <strain evidence="10 11">DSM 19682</strain>
    </source>
</reference>
<comment type="similarity">
    <text evidence="2">Belongs to the major facilitator superfamily. EmrB family.</text>
</comment>
<accession>A0A0R1KLB3</accession>
<feature type="transmembrane region" description="Helical" evidence="8">
    <location>
        <begin position="298"/>
        <end position="320"/>
    </location>
</feature>
<feature type="transmembrane region" description="Helical" evidence="8">
    <location>
        <begin position="132"/>
        <end position="150"/>
    </location>
</feature>
<dbReference type="InterPro" id="IPR004638">
    <property type="entry name" value="EmrB-like"/>
</dbReference>
<comment type="subcellular location">
    <subcellularLocation>
        <location evidence="1">Cell membrane</location>
        <topology evidence="1">Multi-pass membrane protein</topology>
    </subcellularLocation>
</comment>
<dbReference type="Proteomes" id="UP000051248">
    <property type="component" value="Unassembled WGS sequence"/>
</dbReference>
<dbReference type="EMBL" id="AZDZ01000002">
    <property type="protein sequence ID" value="KRK80946.1"/>
    <property type="molecule type" value="Genomic_DNA"/>
</dbReference>
<dbReference type="PRINTS" id="PR01036">
    <property type="entry name" value="TCRTETB"/>
</dbReference>
<dbReference type="PANTHER" id="PTHR42718">
    <property type="entry name" value="MAJOR FACILITATOR SUPERFAMILY MULTIDRUG TRANSPORTER MFSC"/>
    <property type="match status" value="1"/>
</dbReference>
<dbReference type="GO" id="GO:0022857">
    <property type="term" value="F:transmembrane transporter activity"/>
    <property type="evidence" value="ECO:0007669"/>
    <property type="project" value="InterPro"/>
</dbReference>
<feature type="transmembrane region" description="Helical" evidence="8">
    <location>
        <begin position="265"/>
        <end position="286"/>
    </location>
</feature>
<evidence type="ECO:0000256" key="2">
    <source>
        <dbReference type="ARBA" id="ARBA00008537"/>
    </source>
</evidence>
<dbReference type="RefSeq" id="WP_025023570.1">
    <property type="nucleotide sequence ID" value="NZ_AZDZ01000002.1"/>
</dbReference>
<feature type="transmembrane region" description="Helical" evidence="8">
    <location>
        <begin position="78"/>
        <end position="100"/>
    </location>
</feature>
<dbReference type="STRING" id="1423775.FD03_GL001081"/>
<evidence type="ECO:0000256" key="4">
    <source>
        <dbReference type="ARBA" id="ARBA00022475"/>
    </source>
</evidence>
<evidence type="ECO:0000256" key="7">
    <source>
        <dbReference type="ARBA" id="ARBA00023136"/>
    </source>
</evidence>
<name>A0A0R1KLB3_9LACO</name>
<feature type="transmembrane region" description="Helical" evidence="8">
    <location>
        <begin position="9"/>
        <end position="30"/>
    </location>
</feature>
<proteinExistence type="inferred from homology"/>
<feature type="transmembrane region" description="Helical" evidence="8">
    <location>
        <begin position="162"/>
        <end position="184"/>
    </location>
</feature>
<feature type="transmembrane region" description="Helical" evidence="8">
    <location>
        <begin position="50"/>
        <end position="69"/>
    </location>
</feature>
<dbReference type="GO" id="GO:0005886">
    <property type="term" value="C:plasma membrane"/>
    <property type="evidence" value="ECO:0007669"/>
    <property type="project" value="UniProtKB-SubCell"/>
</dbReference>
<evidence type="ECO:0000256" key="8">
    <source>
        <dbReference type="SAM" id="Phobius"/>
    </source>
</evidence>
<feature type="transmembrane region" description="Helical" evidence="8">
    <location>
        <begin position="106"/>
        <end position="125"/>
    </location>
</feature>
<feature type="transmembrane region" description="Helical" evidence="8">
    <location>
        <begin position="227"/>
        <end position="244"/>
    </location>
</feature>
<keyword evidence="5 8" id="KW-0812">Transmembrane</keyword>
<feature type="transmembrane region" description="Helical" evidence="8">
    <location>
        <begin position="356"/>
        <end position="374"/>
    </location>
</feature>
<protein>
    <submittedName>
        <fullName evidence="10">Transport protein</fullName>
    </submittedName>
</protein>
<evidence type="ECO:0000313" key="11">
    <source>
        <dbReference type="Proteomes" id="UP000051248"/>
    </source>
</evidence>
<evidence type="ECO:0000256" key="1">
    <source>
        <dbReference type="ARBA" id="ARBA00004651"/>
    </source>
</evidence>
<keyword evidence="6 8" id="KW-1133">Transmembrane helix</keyword>
<keyword evidence="7 8" id="KW-0472">Membrane</keyword>
<dbReference type="AlphaFoldDB" id="A0A0R1KLB3"/>
<organism evidence="10 11">
    <name type="scientific">Companilactobacillus nodensis DSM 19682 = JCM 14932 = NBRC 107160</name>
    <dbReference type="NCBI Taxonomy" id="1423775"/>
    <lineage>
        <taxon>Bacteria</taxon>
        <taxon>Bacillati</taxon>
        <taxon>Bacillota</taxon>
        <taxon>Bacilli</taxon>
        <taxon>Lactobacillales</taxon>
        <taxon>Lactobacillaceae</taxon>
        <taxon>Companilactobacillus</taxon>
    </lineage>
</organism>
<dbReference type="InterPro" id="IPR036259">
    <property type="entry name" value="MFS_trans_sf"/>
</dbReference>
<comment type="caution">
    <text evidence="10">The sequence shown here is derived from an EMBL/GenBank/DDBJ whole genome shotgun (WGS) entry which is preliminary data.</text>
</comment>
<dbReference type="Pfam" id="PF07690">
    <property type="entry name" value="MFS_1"/>
    <property type="match status" value="1"/>
</dbReference>
<evidence type="ECO:0000256" key="3">
    <source>
        <dbReference type="ARBA" id="ARBA00022448"/>
    </source>
</evidence>
<feature type="transmembrane region" description="Helical" evidence="8">
    <location>
        <begin position="437"/>
        <end position="456"/>
    </location>
</feature>
<dbReference type="OrthoDB" id="9816041at2"/>
<feature type="domain" description="Major facilitator superfamily (MFS) profile" evidence="9">
    <location>
        <begin position="8"/>
        <end position="461"/>
    </location>
</feature>
<evidence type="ECO:0000259" key="9">
    <source>
        <dbReference type="PROSITE" id="PS50850"/>
    </source>
</evidence>
<dbReference type="PATRIC" id="fig|1423775.4.peg.1110"/>
<feature type="transmembrane region" description="Helical" evidence="8">
    <location>
        <begin position="395"/>
        <end position="417"/>
    </location>
</feature>
<dbReference type="NCBIfam" id="TIGR00711">
    <property type="entry name" value="efflux_EmrB"/>
    <property type="match status" value="1"/>
</dbReference>
<gene>
    <name evidence="10" type="ORF">FD03_GL001081</name>
</gene>
<keyword evidence="11" id="KW-1185">Reference proteome</keyword>
<evidence type="ECO:0000313" key="10">
    <source>
        <dbReference type="EMBL" id="KRK80946.1"/>
    </source>
</evidence>
<sequence>MNRQLNSKLILSIIATGLLSFCGVVIETATNVTFPILMKEFSVSTSAVQWMTTGYLLIASIMMPLSAFLKKRFTSKKLFATAAILFITGLTLDVTAPNFIQLVSGRVVQGVGAGIALPLMFNIILEQAPIDKIVFLMGLGTLVTAIAPAIGPTYGGLIVDAYGWRGIFLFLIPVVVLALVLGLISIQQVTKPASTSLDITGLFYIAVTFIGIIIGFSNLSSITTNPFGFYIPFIIGIIALVLFLKHSATTKKPLLNLQVFQNKSFSLHLGAYFLIQLEALGISFILPNYIQLVNHQTALAAGLIVLPGAALGAVLAPLSGTIYDKLGARKPIMFGITLQIISMIMFFALGKNLNTIEILIIYIILMIGMGSVMGNTMTNALQQLDNDQNADGNGMFNTVQQFAGAVGTSIVSTVIAFSQNANNGLNYSAKTAIGAQHSFLMLLIFIIIACVALNVGTKNHD</sequence>
<dbReference type="PROSITE" id="PS50850">
    <property type="entry name" value="MFS"/>
    <property type="match status" value="1"/>
</dbReference>
<dbReference type="InterPro" id="IPR011701">
    <property type="entry name" value="MFS"/>
</dbReference>
<evidence type="ECO:0000256" key="5">
    <source>
        <dbReference type="ARBA" id="ARBA00022692"/>
    </source>
</evidence>
<keyword evidence="4" id="KW-1003">Cell membrane</keyword>
<dbReference type="Gene3D" id="1.20.1720.10">
    <property type="entry name" value="Multidrug resistance protein D"/>
    <property type="match status" value="1"/>
</dbReference>
<dbReference type="eggNOG" id="COG2814">
    <property type="taxonomic scope" value="Bacteria"/>
</dbReference>
<dbReference type="PANTHER" id="PTHR42718:SF9">
    <property type="entry name" value="MAJOR FACILITATOR SUPERFAMILY MULTIDRUG TRANSPORTER MFSC"/>
    <property type="match status" value="1"/>
</dbReference>
<feature type="transmembrane region" description="Helical" evidence="8">
    <location>
        <begin position="332"/>
        <end position="350"/>
    </location>
</feature>
<dbReference type="Gene3D" id="1.20.1250.20">
    <property type="entry name" value="MFS general substrate transporter like domains"/>
    <property type="match status" value="1"/>
</dbReference>
<feature type="transmembrane region" description="Helical" evidence="8">
    <location>
        <begin position="196"/>
        <end position="215"/>
    </location>
</feature>
<keyword evidence="3" id="KW-0813">Transport</keyword>
<dbReference type="InterPro" id="IPR020846">
    <property type="entry name" value="MFS_dom"/>
</dbReference>
<evidence type="ECO:0000256" key="6">
    <source>
        <dbReference type="ARBA" id="ARBA00022989"/>
    </source>
</evidence>